<organism evidence="9 10">
    <name type="scientific">Faecalibacterium prausnitzii</name>
    <dbReference type="NCBI Taxonomy" id="853"/>
    <lineage>
        <taxon>Bacteria</taxon>
        <taxon>Bacillati</taxon>
        <taxon>Bacillota</taxon>
        <taxon>Clostridia</taxon>
        <taxon>Eubacteriales</taxon>
        <taxon>Oscillospiraceae</taxon>
        <taxon>Faecalibacterium</taxon>
    </lineage>
</organism>
<accession>A0A6A8KR73</accession>
<feature type="transmembrane region" description="Helical" evidence="8">
    <location>
        <begin position="156"/>
        <end position="176"/>
    </location>
</feature>
<evidence type="ECO:0000256" key="7">
    <source>
        <dbReference type="RuleBase" id="RU362091"/>
    </source>
</evidence>
<feature type="transmembrane region" description="Helical" evidence="8">
    <location>
        <begin position="73"/>
        <end position="94"/>
    </location>
</feature>
<feature type="transmembrane region" description="Helical" evidence="8">
    <location>
        <begin position="298"/>
        <end position="318"/>
    </location>
</feature>
<feature type="transmembrane region" description="Helical" evidence="8">
    <location>
        <begin position="220"/>
        <end position="242"/>
    </location>
</feature>
<feature type="transmembrane region" description="Helical" evidence="8">
    <location>
        <begin position="413"/>
        <end position="436"/>
    </location>
</feature>
<dbReference type="RefSeq" id="WP_154244672.1">
    <property type="nucleotide sequence ID" value="NZ_WKPZ01000013.1"/>
</dbReference>
<keyword evidence="6 8" id="KW-0472">Membrane</keyword>
<feature type="transmembrane region" description="Helical" evidence="8">
    <location>
        <begin position="382"/>
        <end position="401"/>
    </location>
</feature>
<dbReference type="Proteomes" id="UP000477010">
    <property type="component" value="Unassembled WGS sequence"/>
</dbReference>
<feature type="transmembrane region" description="Helical" evidence="8">
    <location>
        <begin position="262"/>
        <end position="286"/>
    </location>
</feature>
<evidence type="ECO:0000256" key="6">
    <source>
        <dbReference type="ARBA" id="ARBA00023136"/>
    </source>
</evidence>
<evidence type="ECO:0000256" key="2">
    <source>
        <dbReference type="ARBA" id="ARBA00006434"/>
    </source>
</evidence>
<evidence type="ECO:0000256" key="5">
    <source>
        <dbReference type="ARBA" id="ARBA00022989"/>
    </source>
</evidence>
<dbReference type="InterPro" id="IPR038377">
    <property type="entry name" value="Na/Glc_symporter_sf"/>
</dbReference>
<feature type="transmembrane region" description="Helical" evidence="8">
    <location>
        <begin position="5"/>
        <end position="22"/>
    </location>
</feature>
<dbReference type="AlphaFoldDB" id="A0A6A8KR73"/>
<evidence type="ECO:0000256" key="4">
    <source>
        <dbReference type="ARBA" id="ARBA00022692"/>
    </source>
</evidence>
<keyword evidence="3" id="KW-0813">Transport</keyword>
<dbReference type="PANTHER" id="PTHR48086:SF7">
    <property type="entry name" value="SODIUM-SOLUTE SYMPORTER-RELATED"/>
    <property type="match status" value="1"/>
</dbReference>
<feature type="transmembrane region" description="Helical" evidence="8">
    <location>
        <begin position="183"/>
        <end position="200"/>
    </location>
</feature>
<dbReference type="PANTHER" id="PTHR48086">
    <property type="entry name" value="SODIUM/PROLINE SYMPORTER-RELATED"/>
    <property type="match status" value="1"/>
</dbReference>
<evidence type="ECO:0000256" key="1">
    <source>
        <dbReference type="ARBA" id="ARBA00004141"/>
    </source>
</evidence>
<name>A0A6A8KR73_9FIRM</name>
<feature type="transmembrane region" description="Helical" evidence="8">
    <location>
        <begin position="43"/>
        <end position="67"/>
    </location>
</feature>
<dbReference type="CDD" id="cd10322">
    <property type="entry name" value="SLC5sbd"/>
    <property type="match status" value="1"/>
</dbReference>
<gene>
    <name evidence="9" type="ORF">GKD85_09315</name>
</gene>
<proteinExistence type="inferred from homology"/>
<evidence type="ECO:0000313" key="10">
    <source>
        <dbReference type="Proteomes" id="UP000477010"/>
    </source>
</evidence>
<dbReference type="InterPro" id="IPR050277">
    <property type="entry name" value="Sodium:Solute_Symporter"/>
</dbReference>
<protein>
    <submittedName>
        <fullName evidence="9">Sodium:solute symporter family protein</fullName>
    </submittedName>
</protein>
<dbReference type="Pfam" id="PF00474">
    <property type="entry name" value="SSF"/>
    <property type="match status" value="1"/>
</dbReference>
<feature type="transmembrane region" description="Helical" evidence="8">
    <location>
        <begin position="354"/>
        <end position="376"/>
    </location>
</feature>
<evidence type="ECO:0000256" key="8">
    <source>
        <dbReference type="SAM" id="Phobius"/>
    </source>
</evidence>
<dbReference type="GO" id="GO:0022857">
    <property type="term" value="F:transmembrane transporter activity"/>
    <property type="evidence" value="ECO:0007669"/>
    <property type="project" value="InterPro"/>
</dbReference>
<keyword evidence="4 8" id="KW-0812">Transmembrane</keyword>
<evidence type="ECO:0000313" key="9">
    <source>
        <dbReference type="EMBL" id="MSC81016.1"/>
    </source>
</evidence>
<evidence type="ECO:0000256" key="3">
    <source>
        <dbReference type="ARBA" id="ARBA00022448"/>
    </source>
</evidence>
<dbReference type="Gene3D" id="1.20.1730.10">
    <property type="entry name" value="Sodium/glucose cotransporter"/>
    <property type="match status" value="1"/>
</dbReference>
<dbReference type="InterPro" id="IPR001734">
    <property type="entry name" value="Na/solute_symporter"/>
</dbReference>
<comment type="subcellular location">
    <subcellularLocation>
        <location evidence="1">Membrane</location>
        <topology evidence="1">Multi-pass membrane protein</topology>
    </subcellularLocation>
</comment>
<comment type="caution">
    <text evidence="9">The sequence shown here is derived from an EMBL/GenBank/DDBJ whole genome shotgun (WGS) entry which is preliminary data.</text>
</comment>
<feature type="transmembrane region" description="Helical" evidence="8">
    <location>
        <begin position="115"/>
        <end position="136"/>
    </location>
</feature>
<comment type="similarity">
    <text evidence="2 7">Belongs to the sodium:solute symporter (SSF) (TC 2.A.21) family.</text>
</comment>
<feature type="transmembrane region" description="Helical" evidence="8">
    <location>
        <begin position="442"/>
        <end position="463"/>
    </location>
</feature>
<dbReference type="GO" id="GO:0005886">
    <property type="term" value="C:plasma membrane"/>
    <property type="evidence" value="ECO:0007669"/>
    <property type="project" value="TreeGrafter"/>
</dbReference>
<sequence length="478" mass="50550">MNVTLFYVCFALYLMAMLYIGIRQAKNDSAAGYLMGSRSLPMFLVIGTMLATQVGTGSSLGAAGFAYSNGWAGLIYGVGGFLSIVGVVWLFGDIRKYGFATMSEEISFYYGGNKTIKAVVAIVTFFASVGWLGAHLLGGSMYLAWVTGMELPLAKLITLLGFALFVVGGGYMAVVWTDAIQALVLFFGFIGTAIYLLINMDGLGNVLQVMPEGTTSFLGIEGYGLLPTISLIVSLTIGGFAVPSFRQRIYTSKDEKTAKRGFAITAMLYLIFAAFPVIIGMCARAINPDLGNNNFAIPFLALNVLPTAFGIIIMISGLSATMSSASSDALTGTTVLINDIYPVFKKGKISDEKLVFVSRIGGILTMLVAFIMALTAVDITNYISNMISTTLTGLAVASVMGRYWKRATWQGGIAALVGGSVFSIVAGKIPAVMAVLGDPTLVALAGSILCCFVVSLCTPANHLSEEEALAIVRESNLV</sequence>
<dbReference type="EMBL" id="WKQE01000012">
    <property type="protein sequence ID" value="MSC81016.1"/>
    <property type="molecule type" value="Genomic_DNA"/>
</dbReference>
<reference evidence="9 10" key="1">
    <citation type="journal article" date="2019" name="Nat. Med.">
        <title>A library of human gut bacterial isolates paired with longitudinal multiomics data enables mechanistic microbiome research.</title>
        <authorList>
            <person name="Poyet M."/>
            <person name="Groussin M."/>
            <person name="Gibbons S.M."/>
            <person name="Avila-Pacheco J."/>
            <person name="Jiang X."/>
            <person name="Kearney S.M."/>
            <person name="Perrotta A.R."/>
            <person name="Berdy B."/>
            <person name="Zhao S."/>
            <person name="Lieberman T.D."/>
            <person name="Swanson P.K."/>
            <person name="Smith M."/>
            <person name="Roesemann S."/>
            <person name="Alexander J.E."/>
            <person name="Rich S.A."/>
            <person name="Livny J."/>
            <person name="Vlamakis H."/>
            <person name="Clish C."/>
            <person name="Bullock K."/>
            <person name="Deik A."/>
            <person name="Scott J."/>
            <person name="Pierce K.A."/>
            <person name="Xavier R.J."/>
            <person name="Alm E.J."/>
        </authorList>
    </citation>
    <scope>NUCLEOTIDE SEQUENCE [LARGE SCALE GENOMIC DNA]</scope>
    <source>
        <strain evidence="9 10">BIOML-B9</strain>
    </source>
</reference>
<keyword evidence="5 8" id="KW-1133">Transmembrane helix</keyword>
<dbReference type="PROSITE" id="PS50283">
    <property type="entry name" value="NA_SOLUT_SYMP_3"/>
    <property type="match status" value="1"/>
</dbReference>